<name>A0AAD7K048_9AGAR</name>
<dbReference type="EMBL" id="JARKIB010000012">
    <property type="protein sequence ID" value="KAJ7774052.1"/>
    <property type="molecule type" value="Genomic_DNA"/>
</dbReference>
<protein>
    <submittedName>
        <fullName evidence="1">Uncharacterized protein</fullName>
    </submittedName>
</protein>
<proteinExistence type="predicted"/>
<organism evidence="1 2">
    <name type="scientific">Mycena metata</name>
    <dbReference type="NCBI Taxonomy" id="1033252"/>
    <lineage>
        <taxon>Eukaryota</taxon>
        <taxon>Fungi</taxon>
        <taxon>Dikarya</taxon>
        <taxon>Basidiomycota</taxon>
        <taxon>Agaricomycotina</taxon>
        <taxon>Agaricomycetes</taxon>
        <taxon>Agaricomycetidae</taxon>
        <taxon>Agaricales</taxon>
        <taxon>Marasmiineae</taxon>
        <taxon>Mycenaceae</taxon>
        <taxon>Mycena</taxon>
    </lineage>
</organism>
<dbReference type="AlphaFoldDB" id="A0AAD7K048"/>
<gene>
    <name evidence="1" type="ORF">B0H16DRAFT_1450856</name>
</gene>
<dbReference type="Proteomes" id="UP001215598">
    <property type="component" value="Unassembled WGS sequence"/>
</dbReference>
<keyword evidence="2" id="KW-1185">Reference proteome</keyword>
<accession>A0AAD7K048</accession>
<reference evidence="1" key="1">
    <citation type="submission" date="2023-03" db="EMBL/GenBank/DDBJ databases">
        <title>Massive genome expansion in bonnet fungi (Mycena s.s.) driven by repeated elements and novel gene families across ecological guilds.</title>
        <authorList>
            <consortium name="Lawrence Berkeley National Laboratory"/>
            <person name="Harder C.B."/>
            <person name="Miyauchi S."/>
            <person name="Viragh M."/>
            <person name="Kuo A."/>
            <person name="Thoen E."/>
            <person name="Andreopoulos B."/>
            <person name="Lu D."/>
            <person name="Skrede I."/>
            <person name="Drula E."/>
            <person name="Henrissat B."/>
            <person name="Morin E."/>
            <person name="Kohler A."/>
            <person name="Barry K."/>
            <person name="LaButti K."/>
            <person name="Morin E."/>
            <person name="Salamov A."/>
            <person name="Lipzen A."/>
            <person name="Mereny Z."/>
            <person name="Hegedus B."/>
            <person name="Baldrian P."/>
            <person name="Stursova M."/>
            <person name="Weitz H."/>
            <person name="Taylor A."/>
            <person name="Grigoriev I.V."/>
            <person name="Nagy L.G."/>
            <person name="Martin F."/>
            <person name="Kauserud H."/>
        </authorList>
    </citation>
    <scope>NUCLEOTIDE SEQUENCE</scope>
    <source>
        <strain evidence="1">CBHHK182m</strain>
    </source>
</reference>
<comment type="caution">
    <text evidence="1">The sequence shown here is derived from an EMBL/GenBank/DDBJ whole genome shotgun (WGS) entry which is preliminary data.</text>
</comment>
<sequence>MFRRAEPGKQHPVLTQGPSREFTCLADKAKVLNPGSVGGRPLADHAHGMSVESDAQKEFDNLDLRNNGSIKTIWDSNTEDDRAFHNLHVRWSSTEKPKFAEIRREIHAAGGAGSTVLDRVPSEILCEFFSSSLPHPRKFEGLLHTQSFFTFQLEDATRNIIFLCGKWYSLREKQRFAVGSSRIRIIGVPWAAHTGQMVLSSCTETYRGVIIGNTGVDLAIPLRAENRTRVEWVQSNWR</sequence>
<evidence type="ECO:0000313" key="2">
    <source>
        <dbReference type="Proteomes" id="UP001215598"/>
    </source>
</evidence>
<evidence type="ECO:0000313" key="1">
    <source>
        <dbReference type="EMBL" id="KAJ7774052.1"/>
    </source>
</evidence>